<evidence type="ECO:0000256" key="8">
    <source>
        <dbReference type="ARBA" id="ARBA00023054"/>
    </source>
</evidence>
<keyword evidence="7" id="KW-0333">Golgi apparatus</keyword>
<dbReference type="GO" id="GO:0000139">
    <property type="term" value="C:Golgi membrane"/>
    <property type="evidence" value="ECO:0007669"/>
    <property type="project" value="UniProtKB-SubCell"/>
</dbReference>
<dbReference type="CDD" id="cd15851">
    <property type="entry name" value="SNARE_Syntaxin6"/>
    <property type="match status" value="1"/>
</dbReference>
<evidence type="ECO:0000256" key="5">
    <source>
        <dbReference type="ARBA" id="ARBA00022927"/>
    </source>
</evidence>
<dbReference type="PANTHER" id="PTHR12791">
    <property type="entry name" value="GOLGI SNARE BET1-RELATED"/>
    <property type="match status" value="1"/>
</dbReference>
<keyword evidence="13" id="KW-1185">Reference proteome</keyword>
<comment type="similarity">
    <text evidence="2">Belongs to the syntaxin family.</text>
</comment>
<dbReference type="Gene3D" id="1.20.58.90">
    <property type="match status" value="1"/>
</dbReference>
<keyword evidence="6" id="KW-1133">Transmembrane helix</keyword>
<dbReference type="OrthoDB" id="546861at2759"/>
<feature type="domain" description="T-SNARE coiled-coil homology" evidence="11">
    <location>
        <begin position="159"/>
        <end position="221"/>
    </location>
</feature>
<organism evidence="12 13">
    <name type="scientific">Funneliformis caledonium</name>
    <dbReference type="NCBI Taxonomy" id="1117310"/>
    <lineage>
        <taxon>Eukaryota</taxon>
        <taxon>Fungi</taxon>
        <taxon>Fungi incertae sedis</taxon>
        <taxon>Mucoromycota</taxon>
        <taxon>Glomeromycotina</taxon>
        <taxon>Glomeromycetes</taxon>
        <taxon>Glomerales</taxon>
        <taxon>Glomeraceae</taxon>
        <taxon>Funneliformis</taxon>
    </lineage>
</organism>
<reference evidence="12" key="1">
    <citation type="submission" date="2021-06" db="EMBL/GenBank/DDBJ databases">
        <authorList>
            <person name="Kallberg Y."/>
            <person name="Tangrot J."/>
            <person name="Rosling A."/>
        </authorList>
    </citation>
    <scope>NUCLEOTIDE SEQUENCE</scope>
    <source>
        <strain evidence="12">UK204</strain>
    </source>
</reference>
<evidence type="ECO:0000256" key="9">
    <source>
        <dbReference type="ARBA" id="ARBA00023136"/>
    </source>
</evidence>
<evidence type="ECO:0000256" key="3">
    <source>
        <dbReference type="ARBA" id="ARBA00022448"/>
    </source>
</evidence>
<name>A0A9N9AEL9_9GLOM</name>
<dbReference type="SUPFAM" id="SSF47661">
    <property type="entry name" value="t-snare proteins"/>
    <property type="match status" value="1"/>
</dbReference>
<dbReference type="CDD" id="cd21443">
    <property type="entry name" value="SNARE_NTD_STX6_STX10"/>
    <property type="match status" value="1"/>
</dbReference>
<dbReference type="GO" id="GO:0015031">
    <property type="term" value="P:protein transport"/>
    <property type="evidence" value="ECO:0007669"/>
    <property type="project" value="UniProtKB-KW"/>
</dbReference>
<evidence type="ECO:0000313" key="12">
    <source>
        <dbReference type="EMBL" id="CAG8529597.1"/>
    </source>
</evidence>
<dbReference type="GO" id="GO:0048193">
    <property type="term" value="P:Golgi vesicle transport"/>
    <property type="evidence" value="ECO:0007669"/>
    <property type="project" value="InterPro"/>
</dbReference>
<evidence type="ECO:0000256" key="2">
    <source>
        <dbReference type="ARBA" id="ARBA00009063"/>
    </source>
</evidence>
<dbReference type="InterPro" id="IPR010989">
    <property type="entry name" value="SNARE"/>
</dbReference>
<protein>
    <recommendedName>
        <fullName evidence="10">t-SNARE affecting a late Golgi compartment protein 1</fullName>
    </recommendedName>
</protein>
<dbReference type="Pfam" id="PF09177">
    <property type="entry name" value="STX6_10_61_N"/>
    <property type="match status" value="1"/>
</dbReference>
<evidence type="ECO:0000256" key="10">
    <source>
        <dbReference type="ARBA" id="ARBA00073343"/>
    </source>
</evidence>
<evidence type="ECO:0000256" key="6">
    <source>
        <dbReference type="ARBA" id="ARBA00022989"/>
    </source>
</evidence>
<evidence type="ECO:0000256" key="1">
    <source>
        <dbReference type="ARBA" id="ARBA00004409"/>
    </source>
</evidence>
<evidence type="ECO:0000259" key="11">
    <source>
        <dbReference type="PROSITE" id="PS50192"/>
    </source>
</evidence>
<gene>
    <name evidence="12" type="ORF">FCALED_LOCUS5110</name>
</gene>
<dbReference type="SMART" id="SM00397">
    <property type="entry name" value="t_SNARE"/>
    <property type="match status" value="1"/>
</dbReference>
<dbReference type="InterPro" id="IPR015260">
    <property type="entry name" value="Syntaxin-6/10/61_N"/>
</dbReference>
<comment type="caution">
    <text evidence="12">The sequence shown here is derived from an EMBL/GenBank/DDBJ whole genome shotgun (WGS) entry which is preliminary data.</text>
</comment>
<dbReference type="SUPFAM" id="SSF58038">
    <property type="entry name" value="SNARE fusion complex"/>
    <property type="match status" value="1"/>
</dbReference>
<sequence>MSDDPFFTVKEYNKISVISLLGEIEQNFTTVTTLFESWNRIFSTVSSRNNEELRRTEEELKSTLQDITTDLDAIRVVENHPDKFSLTKREIESRREFVEQTRLRLQEIRRSLENNRHQELIDGHKSTKLFEQVRSKSRYEEVIEMDNTKFIENESLQQTILLREQDDQLESLYGTARNIHEIATTMGTELEDQNILLDEFGDQVDRTQGRLDKAMRKVAYIIKHNEAYVEKLLNLCKTNNAKLVFLKGLSKKSVSGFPSNEKIQDILLIEYWMAIESIAMYKEDLFVKLPNGVYMLGEPDGPSALFVRNYYHDLATVVLDSTIRIRITGNPGIGKSYFGYYLLYIFKKLSNI</sequence>
<proteinExistence type="inferred from homology"/>
<comment type="subcellular location">
    <subcellularLocation>
        <location evidence="1">Golgi apparatus membrane</location>
        <topology evidence="1">Single-pass type IV membrane protein</topology>
    </subcellularLocation>
</comment>
<dbReference type="EMBL" id="CAJVPQ010001056">
    <property type="protein sequence ID" value="CAG8529597.1"/>
    <property type="molecule type" value="Genomic_DNA"/>
</dbReference>
<evidence type="ECO:0000256" key="4">
    <source>
        <dbReference type="ARBA" id="ARBA00022692"/>
    </source>
</evidence>
<dbReference type="Gene3D" id="1.20.5.110">
    <property type="match status" value="1"/>
</dbReference>
<dbReference type="InterPro" id="IPR000727">
    <property type="entry name" value="T_SNARE_dom"/>
</dbReference>
<keyword evidence="8" id="KW-0175">Coiled coil</keyword>
<accession>A0A9N9AEL9</accession>
<keyword evidence="3" id="KW-0813">Transport</keyword>
<dbReference type="PROSITE" id="PS50192">
    <property type="entry name" value="T_SNARE"/>
    <property type="match status" value="1"/>
</dbReference>
<evidence type="ECO:0000313" key="13">
    <source>
        <dbReference type="Proteomes" id="UP000789570"/>
    </source>
</evidence>
<keyword evidence="5" id="KW-0653">Protein transport</keyword>
<dbReference type="AlphaFoldDB" id="A0A9N9AEL9"/>
<evidence type="ECO:0000256" key="7">
    <source>
        <dbReference type="ARBA" id="ARBA00023034"/>
    </source>
</evidence>
<dbReference type="Proteomes" id="UP000789570">
    <property type="component" value="Unassembled WGS sequence"/>
</dbReference>
<keyword evidence="4" id="KW-0812">Transmembrane</keyword>
<keyword evidence="9" id="KW-0472">Membrane</keyword>
<dbReference type="FunFam" id="1.20.5.110:FF:000006">
    <property type="entry name" value="Syntaxin 6"/>
    <property type="match status" value="1"/>
</dbReference>